<reference evidence="3" key="1">
    <citation type="submission" date="2018-05" db="EMBL/GenBank/DDBJ databases">
        <authorList>
            <person name="Feng T."/>
        </authorList>
    </citation>
    <scope>NUCLEOTIDE SEQUENCE [LARGE SCALE GENOMIC DNA]</scope>
    <source>
        <strain evidence="3">S27</strain>
    </source>
</reference>
<keyword evidence="2" id="KW-0489">Methyltransferase</keyword>
<organism evidence="2 3">
    <name type="scientific">Paraburkholderia lacunae</name>
    <dbReference type="NCBI Taxonomy" id="2211104"/>
    <lineage>
        <taxon>Bacteria</taxon>
        <taxon>Pseudomonadati</taxon>
        <taxon>Pseudomonadota</taxon>
        <taxon>Betaproteobacteria</taxon>
        <taxon>Burkholderiales</taxon>
        <taxon>Burkholderiaceae</taxon>
        <taxon>Paraburkholderia</taxon>
    </lineage>
</organism>
<accession>A0A370MXQ9</accession>
<dbReference type="Gene3D" id="3.40.50.150">
    <property type="entry name" value="Vaccinia Virus protein VP39"/>
    <property type="match status" value="1"/>
</dbReference>
<name>A0A370MXQ9_9BURK</name>
<proteinExistence type="predicted"/>
<comment type="caution">
    <text evidence="2">The sequence shown here is derived from an EMBL/GenBank/DDBJ whole genome shotgun (WGS) entry which is preliminary data.</text>
</comment>
<dbReference type="InterPro" id="IPR029063">
    <property type="entry name" value="SAM-dependent_MTases_sf"/>
</dbReference>
<protein>
    <submittedName>
        <fullName evidence="2">Methyltransferase</fullName>
    </submittedName>
</protein>
<dbReference type="AlphaFoldDB" id="A0A370MXQ9"/>
<dbReference type="EMBL" id="QHKS01000038">
    <property type="protein sequence ID" value="RDJ98160.1"/>
    <property type="molecule type" value="Genomic_DNA"/>
</dbReference>
<keyword evidence="3" id="KW-1185">Reference proteome</keyword>
<dbReference type="InterPro" id="IPR041698">
    <property type="entry name" value="Methyltransf_25"/>
</dbReference>
<dbReference type="OrthoDB" id="9805585at2"/>
<evidence type="ECO:0000313" key="2">
    <source>
        <dbReference type="EMBL" id="RDJ98160.1"/>
    </source>
</evidence>
<dbReference type="SUPFAM" id="SSF53335">
    <property type="entry name" value="S-adenosyl-L-methionine-dependent methyltransferases"/>
    <property type="match status" value="1"/>
</dbReference>
<dbReference type="CDD" id="cd02440">
    <property type="entry name" value="AdoMet_MTases"/>
    <property type="match status" value="1"/>
</dbReference>
<gene>
    <name evidence="2" type="ORF">DLM46_34465</name>
</gene>
<feature type="domain" description="Methyltransferase" evidence="1">
    <location>
        <begin position="79"/>
        <end position="175"/>
    </location>
</feature>
<dbReference type="GO" id="GO:0032259">
    <property type="term" value="P:methylation"/>
    <property type="evidence" value="ECO:0007669"/>
    <property type="project" value="UniProtKB-KW"/>
</dbReference>
<dbReference type="Pfam" id="PF13649">
    <property type="entry name" value="Methyltransf_25"/>
    <property type="match status" value="1"/>
</dbReference>
<dbReference type="Proteomes" id="UP000254875">
    <property type="component" value="Unassembled WGS sequence"/>
</dbReference>
<dbReference type="GO" id="GO:0008168">
    <property type="term" value="F:methyltransferase activity"/>
    <property type="evidence" value="ECO:0007669"/>
    <property type="project" value="UniProtKB-KW"/>
</dbReference>
<sequence>MHASFLPRLALRSAGFCKIFSRVLIRGALQLGFTSRDPLFLSVVENLRNPAMVGAPCRSSAALACCMAQFVDPDSEGYVVELGGGTGPVTAALLARGIAPERLIVIERSPVLSCHLQRRFPFVRVVCGNAERLLELLGNCGPVSAIVSSLPLRSLKAEPVQAIVDHCHSVVSPGGVLVQFSYAFWSSSPLEAPHCEKIFSRVVWRNFPPARVDVFIVGAKLAAEPHDLTTPEFRHGQVVRRAEAMP</sequence>
<keyword evidence="2" id="KW-0808">Transferase</keyword>
<evidence type="ECO:0000259" key="1">
    <source>
        <dbReference type="Pfam" id="PF13649"/>
    </source>
</evidence>
<evidence type="ECO:0000313" key="3">
    <source>
        <dbReference type="Proteomes" id="UP000254875"/>
    </source>
</evidence>